<keyword evidence="1 3" id="KW-0853">WD repeat</keyword>
<dbReference type="PROSITE" id="PS00678">
    <property type="entry name" value="WD_REPEATS_1"/>
    <property type="match status" value="2"/>
</dbReference>
<sequence>MSNNPNMQARLKEDTLESSSQSSEESHEEPLAHYKGKYSAERLMMMLDKEKLEALEEEFNDHPDGIELHNFIWLMKCAMAVAPEEKAELVLGLYYLFQEIDINGDEHMEWSEFTQYIIDAVMGQQNKEKSEEKELSPSKIMEIAQSHKTRRYQLSKLIDRSFHGSYLRQVNFYNNLDLVSVVEMGGQSVKFFNIQSEVKFQITPQYANNAFVLSSAYSEREYMLVIAGSDRILYTYEKENSYFRHLRDFKTEFTHLLIWYIEEQKTWISACDDHNLRQWDMRTGELLFCFIGHEKTILDVVEILNPLSIASASLDGCIYVWDLEDQMCIGSLSGKHSRGVRSIDYSSEYGGNIVSVGYDKDIHVWSPEVTLSKCYTGKLEGHNCPVVSCKFFKGRPICISVDEKGNVRLWDIRQFSCLQIISNEKGKIEVSKLVTIAKHDKFIVAGRRLIWYELMKESMMKNNYKDVNPILVEFNTYYLQFVVLTKYDLRVYDCSNGKLKKIYTEIQDPRTESELSAMVLDHRNRICLIGDNSGSIRAYNFANGALMKSINGDDRDNKFTSEEDEGDNIEQFKSSKKTEDWNSEISALYFCTDDKILISSSWDSSIMVYDMKDIEEVSLLRVMKGGHQGSDITCITYSPYLSLIASGSSNGIVAIWDFEIGKLEGACFGHKRDITSISFLEPYPVMITFSIDGMICLWNIRAHVGKGRFRCLARFKNTSWAGSQDEKSAISVTLNIITCQKGIQRHKRKKHTKQRKNEPKPEKEKIPFFFKTRENEKLHESDEESVYEWIEDQNVEIIDEVGLNVVRNRAYFYVGDAKGYIKIWSFESFLSKKKFVPLERMERDRPSYNPRRKDIKNAESDVKYWKKENENDDLPNIVDTEGEILVREWKAHDDNINCIKPLLEPQGILTCSIDKFLKIWSREGEIWGIINLSSPEVPKKWYFPFDWEAKRQQDIKKVIEVLSLIDEKVDIDPNTLPAAPFQIQPAKKKRRPKMPKTRQKFIQPKPQSNNQIPNYEEEKSEDEIEYLNYKPNIIPKKYSGSVADLKKQLDDIDEKRFRDYEDLSIKDNIKKNSKPRNRLETDNRKVEVSKSQGIKKLPKINSSRVKIKNSSEKIEGTPVKGLHMSSSRQDFPDMQDKGVKGKFESKRPLIGFSITGVNSNLPINKPNKIKNKKDRLYDVRYKPGESMRMLKKAISSQNLAISSVLSPYTEDLKTLKKKNELIKELATSKKSPSMGSLPAARIDLGK</sequence>
<accession>A0A1R2BZB0</accession>
<dbReference type="SMART" id="SM00320">
    <property type="entry name" value="WD40"/>
    <property type="match status" value="9"/>
</dbReference>
<dbReference type="Pfam" id="PF00400">
    <property type="entry name" value="WD40"/>
    <property type="match status" value="7"/>
</dbReference>
<gene>
    <name evidence="5" type="ORF">SteCoe_17280</name>
</gene>
<evidence type="ECO:0000256" key="4">
    <source>
        <dbReference type="SAM" id="MobiDB-lite"/>
    </source>
</evidence>
<dbReference type="PANTHER" id="PTHR44324:SF4">
    <property type="entry name" value="WD40 REPEAT DOMAIN 95"/>
    <property type="match status" value="1"/>
</dbReference>
<dbReference type="PANTHER" id="PTHR44324">
    <property type="entry name" value="WD40 REPEAT DOMAIN 95"/>
    <property type="match status" value="1"/>
</dbReference>
<dbReference type="Proteomes" id="UP000187209">
    <property type="component" value="Unassembled WGS sequence"/>
</dbReference>
<evidence type="ECO:0000313" key="5">
    <source>
        <dbReference type="EMBL" id="OMJ82114.1"/>
    </source>
</evidence>
<feature type="region of interest" description="Disordered" evidence="4">
    <location>
        <begin position="1114"/>
        <end position="1134"/>
    </location>
</feature>
<dbReference type="PROSITE" id="PS50082">
    <property type="entry name" value="WD_REPEATS_2"/>
    <property type="match status" value="5"/>
</dbReference>
<evidence type="ECO:0000256" key="1">
    <source>
        <dbReference type="ARBA" id="ARBA00022574"/>
    </source>
</evidence>
<feature type="repeat" description="WD" evidence="3">
    <location>
        <begin position="333"/>
        <end position="366"/>
    </location>
</feature>
<dbReference type="InterPro" id="IPR001680">
    <property type="entry name" value="WD40_rpt"/>
</dbReference>
<dbReference type="InterPro" id="IPR036322">
    <property type="entry name" value="WD40_repeat_dom_sf"/>
</dbReference>
<feature type="repeat" description="WD" evidence="3">
    <location>
        <begin position="290"/>
        <end position="331"/>
    </location>
</feature>
<evidence type="ECO:0000313" key="6">
    <source>
        <dbReference type="Proteomes" id="UP000187209"/>
    </source>
</evidence>
<keyword evidence="6" id="KW-1185">Reference proteome</keyword>
<feature type="region of interest" description="Disordered" evidence="4">
    <location>
        <begin position="1226"/>
        <end position="1246"/>
    </location>
</feature>
<comment type="caution">
    <text evidence="5">The sequence shown here is derived from an EMBL/GenBank/DDBJ whole genome shotgun (WGS) entry which is preliminary data.</text>
</comment>
<protein>
    <recommendedName>
        <fullName evidence="7">EF-hand domain-containing protein</fullName>
    </recommendedName>
</protein>
<organism evidence="5 6">
    <name type="scientific">Stentor coeruleus</name>
    <dbReference type="NCBI Taxonomy" id="5963"/>
    <lineage>
        <taxon>Eukaryota</taxon>
        <taxon>Sar</taxon>
        <taxon>Alveolata</taxon>
        <taxon>Ciliophora</taxon>
        <taxon>Postciliodesmatophora</taxon>
        <taxon>Heterotrichea</taxon>
        <taxon>Heterotrichida</taxon>
        <taxon>Stentoridae</taxon>
        <taxon>Stentor</taxon>
    </lineage>
</organism>
<name>A0A1R2BZB0_9CILI</name>
<evidence type="ECO:0000256" key="2">
    <source>
        <dbReference type="ARBA" id="ARBA00022737"/>
    </source>
</evidence>
<dbReference type="Gene3D" id="2.130.10.10">
    <property type="entry name" value="YVTN repeat-like/Quinoprotein amine dehydrogenase"/>
    <property type="match status" value="2"/>
</dbReference>
<dbReference type="InterPro" id="IPR051242">
    <property type="entry name" value="WD-EF-hand_domain"/>
</dbReference>
<feature type="region of interest" description="Disordered" evidence="4">
    <location>
        <begin position="984"/>
        <end position="1017"/>
    </location>
</feature>
<dbReference type="EMBL" id="MPUH01000353">
    <property type="protein sequence ID" value="OMJ82114.1"/>
    <property type="molecule type" value="Genomic_DNA"/>
</dbReference>
<dbReference type="InterPro" id="IPR015943">
    <property type="entry name" value="WD40/YVTN_repeat-like_dom_sf"/>
</dbReference>
<feature type="compositionally biased region" description="Basic residues" evidence="4">
    <location>
        <begin position="986"/>
        <end position="999"/>
    </location>
</feature>
<feature type="repeat" description="WD" evidence="3">
    <location>
        <begin position="667"/>
        <end position="701"/>
    </location>
</feature>
<feature type="repeat" description="WD" evidence="3">
    <location>
        <begin position="379"/>
        <end position="420"/>
    </location>
</feature>
<feature type="repeat" description="WD" evidence="3">
    <location>
        <begin position="632"/>
        <end position="666"/>
    </location>
</feature>
<dbReference type="AlphaFoldDB" id="A0A1R2BZB0"/>
<feature type="region of interest" description="Disordered" evidence="4">
    <location>
        <begin position="1"/>
        <end position="33"/>
    </location>
</feature>
<evidence type="ECO:0008006" key="7">
    <source>
        <dbReference type="Google" id="ProtNLM"/>
    </source>
</evidence>
<proteinExistence type="predicted"/>
<dbReference type="OrthoDB" id="273771at2759"/>
<reference evidence="5 6" key="1">
    <citation type="submission" date="2016-11" db="EMBL/GenBank/DDBJ databases">
        <title>The macronuclear genome of Stentor coeruleus: a giant cell with tiny introns.</title>
        <authorList>
            <person name="Slabodnick M."/>
            <person name="Ruby J.G."/>
            <person name="Reiff S.B."/>
            <person name="Swart E.C."/>
            <person name="Gosai S."/>
            <person name="Prabakaran S."/>
            <person name="Witkowska E."/>
            <person name="Larue G.E."/>
            <person name="Fisher S."/>
            <person name="Freeman R.M."/>
            <person name="Gunawardena J."/>
            <person name="Chu W."/>
            <person name="Stover N.A."/>
            <person name="Gregory B.D."/>
            <person name="Nowacki M."/>
            <person name="Derisi J."/>
            <person name="Roy S.W."/>
            <person name="Marshall W.F."/>
            <person name="Sood P."/>
        </authorList>
    </citation>
    <scope>NUCLEOTIDE SEQUENCE [LARGE SCALE GENOMIC DNA]</scope>
    <source>
        <strain evidence="5">WM001</strain>
    </source>
</reference>
<dbReference type="InterPro" id="IPR019775">
    <property type="entry name" value="WD40_repeat_CS"/>
</dbReference>
<evidence type="ECO:0000256" key="3">
    <source>
        <dbReference type="PROSITE-ProRule" id="PRU00221"/>
    </source>
</evidence>
<dbReference type="SUPFAM" id="SSF50978">
    <property type="entry name" value="WD40 repeat-like"/>
    <property type="match status" value="3"/>
</dbReference>
<keyword evidence="2" id="KW-0677">Repeat</keyword>